<dbReference type="PANTHER" id="PTHR30193:SF37">
    <property type="entry name" value="INNER MEMBRANE ABC TRANSPORTER PERMEASE PROTEIN YCJO"/>
    <property type="match status" value="1"/>
</dbReference>
<evidence type="ECO:0000256" key="1">
    <source>
        <dbReference type="ARBA" id="ARBA00004651"/>
    </source>
</evidence>
<evidence type="ECO:0000256" key="5">
    <source>
        <dbReference type="ARBA" id="ARBA00022989"/>
    </source>
</evidence>
<feature type="transmembrane region" description="Helical" evidence="7">
    <location>
        <begin position="261"/>
        <end position="281"/>
    </location>
</feature>
<evidence type="ECO:0000313" key="9">
    <source>
        <dbReference type="EMBL" id="MFD2615051.1"/>
    </source>
</evidence>
<dbReference type="PANTHER" id="PTHR30193">
    <property type="entry name" value="ABC TRANSPORTER PERMEASE PROTEIN"/>
    <property type="match status" value="1"/>
</dbReference>
<dbReference type="Proteomes" id="UP001597541">
    <property type="component" value="Unassembled WGS sequence"/>
</dbReference>
<dbReference type="EMBL" id="JBHUME010000015">
    <property type="protein sequence ID" value="MFD2615051.1"/>
    <property type="molecule type" value="Genomic_DNA"/>
</dbReference>
<reference evidence="10" key="1">
    <citation type="journal article" date="2019" name="Int. J. Syst. Evol. Microbiol.">
        <title>The Global Catalogue of Microorganisms (GCM) 10K type strain sequencing project: providing services to taxonomists for standard genome sequencing and annotation.</title>
        <authorList>
            <consortium name="The Broad Institute Genomics Platform"/>
            <consortium name="The Broad Institute Genome Sequencing Center for Infectious Disease"/>
            <person name="Wu L."/>
            <person name="Ma J."/>
        </authorList>
    </citation>
    <scope>NUCLEOTIDE SEQUENCE [LARGE SCALE GENOMIC DNA]</scope>
    <source>
        <strain evidence="10">KCTC 3950</strain>
    </source>
</reference>
<feature type="transmembrane region" description="Helical" evidence="7">
    <location>
        <begin position="158"/>
        <end position="180"/>
    </location>
</feature>
<comment type="similarity">
    <text evidence="7">Belongs to the binding-protein-dependent transport system permease family.</text>
</comment>
<feature type="transmembrane region" description="Helical" evidence="7">
    <location>
        <begin position="106"/>
        <end position="126"/>
    </location>
</feature>
<proteinExistence type="inferred from homology"/>
<dbReference type="InterPro" id="IPR051393">
    <property type="entry name" value="ABC_transporter_permease"/>
</dbReference>
<feature type="domain" description="ABC transmembrane type-1" evidence="8">
    <location>
        <begin position="68"/>
        <end position="282"/>
    </location>
</feature>
<dbReference type="InterPro" id="IPR035906">
    <property type="entry name" value="MetI-like_sf"/>
</dbReference>
<name>A0ABW5PJ29_9BACL</name>
<evidence type="ECO:0000256" key="6">
    <source>
        <dbReference type="ARBA" id="ARBA00023136"/>
    </source>
</evidence>
<accession>A0ABW5PJ29</accession>
<evidence type="ECO:0000259" key="8">
    <source>
        <dbReference type="PROSITE" id="PS50928"/>
    </source>
</evidence>
<dbReference type="CDD" id="cd06261">
    <property type="entry name" value="TM_PBP2"/>
    <property type="match status" value="1"/>
</dbReference>
<evidence type="ECO:0000256" key="3">
    <source>
        <dbReference type="ARBA" id="ARBA00022475"/>
    </source>
</evidence>
<gene>
    <name evidence="9" type="ORF">ACFSUF_21775</name>
</gene>
<comment type="subcellular location">
    <subcellularLocation>
        <location evidence="1 7">Cell membrane</location>
        <topology evidence="1 7">Multi-pass membrane protein</topology>
    </subcellularLocation>
</comment>
<dbReference type="InterPro" id="IPR000515">
    <property type="entry name" value="MetI-like"/>
</dbReference>
<dbReference type="Pfam" id="PF00528">
    <property type="entry name" value="BPD_transp_1"/>
    <property type="match status" value="1"/>
</dbReference>
<keyword evidence="2 7" id="KW-0813">Transport</keyword>
<sequence length="291" mass="32833">MSYKLQRKMLVFSFLIVPIGLLLLFLVYPTLKLVQLSFTDWTGIGKNLNYVGVDNYTKLWSLPDLWKSLYNNALYFIVHLLFIPLEIVVAVMLSSKIRASGFFRSIVFLPYVINGVAVAYIFSYLYNPLNGPINLALNGLGLESWIQRWLSDPAVVNYSLIAVSLWRYCGLHVILFLAGLQSVPQDLYEAARMDGASPLQQLLHITIPGIRRVVEIVLFLNIRGALQVFDIPFLMTQGGPGSSSSTFTLFTIDTAFKFNNYGLASAMAILLMVMIVVFSYVQKQFFKERGV</sequence>
<keyword evidence="6 7" id="KW-0472">Membrane</keyword>
<evidence type="ECO:0000256" key="2">
    <source>
        <dbReference type="ARBA" id="ARBA00022448"/>
    </source>
</evidence>
<keyword evidence="10" id="KW-1185">Reference proteome</keyword>
<evidence type="ECO:0000256" key="4">
    <source>
        <dbReference type="ARBA" id="ARBA00022692"/>
    </source>
</evidence>
<protein>
    <submittedName>
        <fullName evidence="9">Carbohydrate ABC transporter permease</fullName>
    </submittedName>
</protein>
<dbReference type="Gene3D" id="1.10.3720.10">
    <property type="entry name" value="MetI-like"/>
    <property type="match status" value="1"/>
</dbReference>
<evidence type="ECO:0000256" key="7">
    <source>
        <dbReference type="RuleBase" id="RU363032"/>
    </source>
</evidence>
<dbReference type="RefSeq" id="WP_377606546.1">
    <property type="nucleotide sequence ID" value="NZ_JBHUME010000015.1"/>
</dbReference>
<dbReference type="SUPFAM" id="SSF161098">
    <property type="entry name" value="MetI-like"/>
    <property type="match status" value="1"/>
</dbReference>
<keyword evidence="5 7" id="KW-1133">Transmembrane helix</keyword>
<organism evidence="9 10">
    <name type="scientific">Paenibacillus gansuensis</name>
    <dbReference type="NCBI Taxonomy" id="306542"/>
    <lineage>
        <taxon>Bacteria</taxon>
        <taxon>Bacillati</taxon>
        <taxon>Bacillota</taxon>
        <taxon>Bacilli</taxon>
        <taxon>Bacillales</taxon>
        <taxon>Paenibacillaceae</taxon>
        <taxon>Paenibacillus</taxon>
    </lineage>
</organism>
<keyword evidence="3" id="KW-1003">Cell membrane</keyword>
<feature type="transmembrane region" description="Helical" evidence="7">
    <location>
        <begin position="9"/>
        <end position="28"/>
    </location>
</feature>
<feature type="transmembrane region" description="Helical" evidence="7">
    <location>
        <begin position="73"/>
        <end position="94"/>
    </location>
</feature>
<evidence type="ECO:0000313" key="10">
    <source>
        <dbReference type="Proteomes" id="UP001597541"/>
    </source>
</evidence>
<keyword evidence="4 7" id="KW-0812">Transmembrane</keyword>
<dbReference type="PROSITE" id="PS50928">
    <property type="entry name" value="ABC_TM1"/>
    <property type="match status" value="1"/>
</dbReference>
<comment type="caution">
    <text evidence="9">The sequence shown here is derived from an EMBL/GenBank/DDBJ whole genome shotgun (WGS) entry which is preliminary data.</text>
</comment>